<dbReference type="InterPro" id="IPR013324">
    <property type="entry name" value="RNA_pol_sigma_r3/r4-like"/>
</dbReference>
<evidence type="ECO:0000256" key="4">
    <source>
        <dbReference type="ARBA" id="ARBA00023163"/>
    </source>
</evidence>
<gene>
    <name evidence="6" type="ORF">ACFFH7_18030</name>
</gene>
<evidence type="ECO:0000313" key="7">
    <source>
        <dbReference type="Proteomes" id="UP001589810"/>
    </source>
</evidence>
<evidence type="ECO:0000256" key="1">
    <source>
        <dbReference type="ARBA" id="ARBA00010641"/>
    </source>
</evidence>
<dbReference type="SUPFAM" id="SSF88659">
    <property type="entry name" value="Sigma3 and sigma4 domains of RNA polymerase sigma factors"/>
    <property type="match status" value="1"/>
</dbReference>
<keyword evidence="4" id="KW-0804">Transcription</keyword>
<dbReference type="Pfam" id="PF08281">
    <property type="entry name" value="Sigma70_r4_2"/>
    <property type="match status" value="1"/>
</dbReference>
<reference evidence="6 7" key="1">
    <citation type="submission" date="2024-09" db="EMBL/GenBank/DDBJ databases">
        <authorList>
            <person name="Sun Q."/>
            <person name="Mori K."/>
        </authorList>
    </citation>
    <scope>NUCLEOTIDE SEQUENCE [LARGE SCALE GENOMIC DNA]</scope>
    <source>
        <strain evidence="6 7">TBRC 1432</strain>
    </source>
</reference>
<comment type="similarity">
    <text evidence="1">Belongs to the sigma-70 factor family. ECF subfamily.</text>
</comment>
<evidence type="ECO:0000256" key="3">
    <source>
        <dbReference type="ARBA" id="ARBA00023082"/>
    </source>
</evidence>
<keyword evidence="7" id="KW-1185">Reference proteome</keyword>
<dbReference type="SUPFAM" id="SSF88946">
    <property type="entry name" value="Sigma2 domain of RNA polymerase sigma factors"/>
    <property type="match status" value="1"/>
</dbReference>
<keyword evidence="3" id="KW-0731">Sigma factor</keyword>
<dbReference type="Proteomes" id="UP001589810">
    <property type="component" value="Unassembled WGS sequence"/>
</dbReference>
<comment type="caution">
    <text evidence="6">The sequence shown here is derived from an EMBL/GenBank/DDBJ whole genome shotgun (WGS) entry which is preliminary data.</text>
</comment>
<evidence type="ECO:0000259" key="5">
    <source>
        <dbReference type="Pfam" id="PF08281"/>
    </source>
</evidence>
<dbReference type="RefSeq" id="WP_273940711.1">
    <property type="nucleotide sequence ID" value="NZ_CP097263.1"/>
</dbReference>
<evidence type="ECO:0000313" key="6">
    <source>
        <dbReference type="EMBL" id="MFC0543408.1"/>
    </source>
</evidence>
<protein>
    <submittedName>
        <fullName evidence="6">RNA polymerase sigma factor</fullName>
    </submittedName>
</protein>
<dbReference type="InterPro" id="IPR013249">
    <property type="entry name" value="RNA_pol_sigma70_r4_t2"/>
</dbReference>
<name>A0ABV6MSW3_9PSEU</name>
<keyword evidence="2" id="KW-0805">Transcription regulation</keyword>
<proteinExistence type="inferred from homology"/>
<dbReference type="PANTHER" id="PTHR43133">
    <property type="entry name" value="RNA POLYMERASE ECF-TYPE SIGMA FACTO"/>
    <property type="match status" value="1"/>
</dbReference>
<feature type="domain" description="RNA polymerase sigma factor 70 region 4 type 2" evidence="5">
    <location>
        <begin position="105"/>
        <end position="148"/>
    </location>
</feature>
<dbReference type="EMBL" id="JBHLUD010000005">
    <property type="protein sequence ID" value="MFC0543408.1"/>
    <property type="molecule type" value="Genomic_DNA"/>
</dbReference>
<dbReference type="InterPro" id="IPR036388">
    <property type="entry name" value="WH-like_DNA-bd_sf"/>
</dbReference>
<dbReference type="InterPro" id="IPR013325">
    <property type="entry name" value="RNA_pol_sigma_r2"/>
</dbReference>
<sequence length="173" mass="20112">MSRPDFDAFYRKTVESTLRAALRVSRDRHVALDATQDAYVVMLERWDLHAMRSLDANHRYVIGIAVKKVATWYRAQSRFEPAELDHGGDEPGYDRILDDLAVLSRVRALIDRQPRRRREVAALRFLAGWTYREIARWLDMNESTVGSHTKEMVDQLRPLITELTNTTKRGEPS</sequence>
<evidence type="ECO:0000256" key="2">
    <source>
        <dbReference type="ARBA" id="ARBA00023015"/>
    </source>
</evidence>
<accession>A0ABV6MSW3</accession>
<dbReference type="PANTHER" id="PTHR43133:SF46">
    <property type="entry name" value="RNA POLYMERASE SIGMA-70 FACTOR ECF SUBFAMILY"/>
    <property type="match status" value="1"/>
</dbReference>
<organism evidence="6 7">
    <name type="scientific">Kutzneria chonburiensis</name>
    <dbReference type="NCBI Taxonomy" id="1483604"/>
    <lineage>
        <taxon>Bacteria</taxon>
        <taxon>Bacillati</taxon>
        <taxon>Actinomycetota</taxon>
        <taxon>Actinomycetes</taxon>
        <taxon>Pseudonocardiales</taxon>
        <taxon>Pseudonocardiaceae</taxon>
        <taxon>Kutzneria</taxon>
    </lineage>
</organism>
<dbReference type="Gene3D" id="1.10.10.10">
    <property type="entry name" value="Winged helix-like DNA-binding domain superfamily/Winged helix DNA-binding domain"/>
    <property type="match status" value="1"/>
</dbReference>
<dbReference type="InterPro" id="IPR039425">
    <property type="entry name" value="RNA_pol_sigma-70-like"/>
</dbReference>
<dbReference type="Gene3D" id="1.10.1740.10">
    <property type="match status" value="1"/>
</dbReference>